<sequence length="396" mass="43411">MSARTIDDTQRRARLVTRHLLTPQLRTTDPVAITRAVVGLHSTDPVSVYLSAAARMPQPALEPVEAALYEDRTLVRHHAMRRTLWVFDRDTAGVAHHAATLDVLRQQERILDEALAAAGIADPRAWFARAADDVLDVLADEPLTAREVGLRLPDIAGLRLVIGAGRQATEVPAHTRLLLVLGFAGRVLRARPTGTWINGQYRWAAAEKWLPGGLGEPWEPREAAAELARRYLAAFGPATRSDLAWWAKWTATTTKRALADVGAVEVEIDGPEPGYVLPDDLADVPDPGPSAVLLPALDPATMGWKQRAFHLDDALVPHLFDRNGNGGPTVWVDGRIVGGWAQRKDGTIRVELLDETNVGAEHRTAIEQAAHELETMFGDVRYSVRFPPPMQARLLA</sequence>
<keyword evidence="2" id="KW-1185">Reference proteome</keyword>
<dbReference type="Proteomes" id="UP000184363">
    <property type="component" value="Unassembled WGS sequence"/>
</dbReference>
<name>A0A1M6PE24_PSETH</name>
<dbReference type="EMBL" id="FRAP01000002">
    <property type="protein sequence ID" value="SHK06177.1"/>
    <property type="molecule type" value="Genomic_DNA"/>
</dbReference>
<evidence type="ECO:0000313" key="2">
    <source>
        <dbReference type="Proteomes" id="UP000184363"/>
    </source>
</evidence>
<dbReference type="RefSeq" id="WP_084754305.1">
    <property type="nucleotide sequence ID" value="NZ_CALGVN010000053.1"/>
</dbReference>
<reference evidence="1 2" key="1">
    <citation type="submission" date="2016-11" db="EMBL/GenBank/DDBJ databases">
        <authorList>
            <person name="Jaros S."/>
            <person name="Januszkiewicz K."/>
            <person name="Wedrychowicz H."/>
        </authorList>
    </citation>
    <scope>NUCLEOTIDE SEQUENCE [LARGE SCALE GENOMIC DNA]</scope>
    <source>
        <strain evidence="1 2">DSM 43832</strain>
    </source>
</reference>
<organism evidence="1 2">
    <name type="scientific">Pseudonocardia thermophila</name>
    <dbReference type="NCBI Taxonomy" id="1848"/>
    <lineage>
        <taxon>Bacteria</taxon>
        <taxon>Bacillati</taxon>
        <taxon>Actinomycetota</taxon>
        <taxon>Actinomycetes</taxon>
        <taxon>Pseudonocardiales</taxon>
        <taxon>Pseudonocardiaceae</taxon>
        <taxon>Pseudonocardia</taxon>
    </lineage>
</organism>
<dbReference type="InterPro" id="IPR009351">
    <property type="entry name" value="AlkZ-like"/>
</dbReference>
<dbReference type="OrthoDB" id="9148135at2"/>
<dbReference type="GO" id="GO:0003677">
    <property type="term" value="F:DNA binding"/>
    <property type="evidence" value="ECO:0007669"/>
    <property type="project" value="UniProtKB-KW"/>
</dbReference>
<accession>A0A1M6PE24</accession>
<dbReference type="Pfam" id="PF06224">
    <property type="entry name" value="AlkZ-like"/>
    <property type="match status" value="1"/>
</dbReference>
<keyword evidence="1" id="KW-0238">DNA-binding</keyword>
<dbReference type="PANTHER" id="PTHR38479">
    <property type="entry name" value="LMO0824 PROTEIN"/>
    <property type="match status" value="1"/>
</dbReference>
<dbReference type="AlphaFoldDB" id="A0A1M6PE24"/>
<dbReference type="STRING" id="1848.SAMN05443637_102212"/>
<gene>
    <name evidence="1" type="ORF">SAMN05443637_102212</name>
</gene>
<proteinExistence type="predicted"/>
<evidence type="ECO:0000313" key="1">
    <source>
        <dbReference type="EMBL" id="SHK06177.1"/>
    </source>
</evidence>
<protein>
    <submittedName>
        <fullName evidence="1">Winged helix DNA-binding domain-containing protein</fullName>
    </submittedName>
</protein>
<dbReference type="PANTHER" id="PTHR38479:SF2">
    <property type="entry name" value="WINGED HELIX DNA-BINDING DOMAIN-CONTAINING PROTEIN"/>
    <property type="match status" value="1"/>
</dbReference>